<dbReference type="AlphaFoldDB" id="X6P887"/>
<organism evidence="2 3">
    <name type="scientific">Reticulomyxa filosa</name>
    <dbReference type="NCBI Taxonomy" id="46433"/>
    <lineage>
        <taxon>Eukaryota</taxon>
        <taxon>Sar</taxon>
        <taxon>Rhizaria</taxon>
        <taxon>Retaria</taxon>
        <taxon>Foraminifera</taxon>
        <taxon>Monothalamids</taxon>
        <taxon>Reticulomyxidae</taxon>
        <taxon>Reticulomyxa</taxon>
    </lineage>
</organism>
<dbReference type="PANTHER" id="PTHR13378:SF1">
    <property type="entry name" value="RAGULATOR COMPLEX PROTEIN LAMTOR3"/>
    <property type="match status" value="1"/>
</dbReference>
<dbReference type="Gene3D" id="3.30.450.30">
    <property type="entry name" value="Dynein light chain 2a, cytoplasmic"/>
    <property type="match status" value="1"/>
</dbReference>
<dbReference type="PANTHER" id="PTHR13378">
    <property type="entry name" value="REGULATOR COMPLEX PROTEIN LAMTOR3"/>
    <property type="match status" value="1"/>
</dbReference>
<dbReference type="GO" id="GO:0032008">
    <property type="term" value="P:positive regulation of TOR signaling"/>
    <property type="evidence" value="ECO:0007669"/>
    <property type="project" value="TreeGrafter"/>
</dbReference>
<evidence type="ECO:0000313" key="2">
    <source>
        <dbReference type="EMBL" id="ETO34371.1"/>
    </source>
</evidence>
<evidence type="ECO:0000313" key="3">
    <source>
        <dbReference type="Proteomes" id="UP000023152"/>
    </source>
</evidence>
<dbReference type="GO" id="GO:0071230">
    <property type="term" value="P:cellular response to amino acid stimulus"/>
    <property type="evidence" value="ECO:0007669"/>
    <property type="project" value="TreeGrafter"/>
</dbReference>
<dbReference type="OrthoDB" id="343907at2759"/>
<dbReference type="InterPro" id="IPR015019">
    <property type="entry name" value="LAMTOR3"/>
</dbReference>
<dbReference type="Pfam" id="PF08923">
    <property type="entry name" value="MAPKK1_Int"/>
    <property type="match status" value="1"/>
</dbReference>
<dbReference type="Proteomes" id="UP000023152">
    <property type="component" value="Unassembled WGS sequence"/>
</dbReference>
<accession>X6P887</accession>
<name>X6P887_RETFI</name>
<dbReference type="SUPFAM" id="SSF103196">
    <property type="entry name" value="Roadblock/LC7 domain"/>
    <property type="match status" value="1"/>
</dbReference>
<gene>
    <name evidence="2" type="ORF">RFI_02724</name>
</gene>
<reference evidence="2 3" key="1">
    <citation type="journal article" date="2013" name="Curr. Biol.">
        <title>The Genome of the Foraminiferan Reticulomyxa filosa.</title>
        <authorList>
            <person name="Glockner G."/>
            <person name="Hulsmann N."/>
            <person name="Schleicher M."/>
            <person name="Noegel A.A."/>
            <person name="Eichinger L."/>
            <person name="Gallinger C."/>
            <person name="Pawlowski J."/>
            <person name="Sierra R."/>
            <person name="Euteneuer U."/>
            <person name="Pillet L."/>
            <person name="Moustafa A."/>
            <person name="Platzer M."/>
            <person name="Groth M."/>
            <person name="Szafranski K."/>
            <person name="Schliwa M."/>
        </authorList>
    </citation>
    <scope>NUCLEOTIDE SEQUENCE [LARGE SCALE GENOMIC DNA]</scope>
</reference>
<protein>
    <recommendedName>
        <fullName evidence="4">Roadblock/LAMTOR2 domain-containing protein</fullName>
    </recommendedName>
</protein>
<dbReference type="GO" id="GO:0071986">
    <property type="term" value="C:Ragulator complex"/>
    <property type="evidence" value="ECO:0007669"/>
    <property type="project" value="TreeGrafter"/>
</dbReference>
<sequence>MTTAPSTSAMNISELLQELVYRVEDLQLLQITDNNGAVVAKGCIEELEGNTDDVETSRMSFALQQASKISLGECSSVISYFENCVLMHMKSFDNQLILTCVALKNVNMALMFEMEPKLKRVLDTVAKKINEFKTQKQQNAVTSTEETN</sequence>
<comment type="similarity">
    <text evidence="1">Belongs to the LAMTOR3 family.</text>
</comment>
<evidence type="ECO:0000256" key="1">
    <source>
        <dbReference type="ARBA" id="ARBA00005356"/>
    </source>
</evidence>
<comment type="caution">
    <text evidence="2">The sequence shown here is derived from an EMBL/GenBank/DDBJ whole genome shotgun (WGS) entry which is preliminary data.</text>
</comment>
<proteinExistence type="inferred from homology"/>
<evidence type="ECO:0008006" key="4">
    <source>
        <dbReference type="Google" id="ProtNLM"/>
    </source>
</evidence>
<keyword evidence="3" id="KW-1185">Reference proteome</keyword>
<dbReference type="EMBL" id="ASPP01002634">
    <property type="protein sequence ID" value="ETO34371.1"/>
    <property type="molecule type" value="Genomic_DNA"/>
</dbReference>
<dbReference type="SMART" id="SM01278">
    <property type="entry name" value="MAPKK1_Int"/>
    <property type="match status" value="1"/>
</dbReference>